<dbReference type="EMBL" id="SGFE01000024">
    <property type="protein sequence ID" value="RZI31157.1"/>
    <property type="molecule type" value="Genomic_DNA"/>
</dbReference>
<reference evidence="1 2" key="1">
    <citation type="submission" date="2019-02" db="EMBL/GenBank/DDBJ databases">
        <title>Pseudomonas spp from wheat grain.</title>
        <authorList>
            <person name="Cho G.-S."/>
            <person name="Franz C.M.A.P."/>
        </authorList>
    </citation>
    <scope>NUCLEOTIDE SEQUENCE [LARGE SCALE GENOMIC DNA]</scope>
    <source>
        <strain evidence="1 2">133NRW</strain>
    </source>
</reference>
<dbReference type="AlphaFoldDB" id="A0A4Q7D0G3"/>
<name>A0A4Q7D0G3_9PSED</name>
<sequence>MSHGNFFAVGSGEFAAACELGMNPAVALLVMARGTGRDNATTSWSALAVSNSAGIARRRAKEAIDALIDNKIVDLLEIKAGRFPKYKINKPEDDELLLWLPNELVDGAANEVPPITKIRERGEIDLLEKFIRLYGIQDLDGDGGIPRDVAWATFVREKICPIGHFVLYGFSDEKTQASNKGLFDGYADKVDEDGNRGPWTVLSPLFQMGLLEKVYYMAESSEPDAELIYPAGPHGTAQAIWQLMTWLEEGDGKGFAFQAQNHDTQGIAPKHIKNAAMVGLYRLRYRPKTGKTSRWWAVEQEQAEAMVGMVSNMCGEKPRVHIKAVQGS</sequence>
<evidence type="ECO:0000313" key="1">
    <source>
        <dbReference type="EMBL" id="RZI31157.1"/>
    </source>
</evidence>
<gene>
    <name evidence="1" type="ORF">EUX57_14160</name>
</gene>
<accession>A0A4Q7D0G3</accession>
<protein>
    <submittedName>
        <fullName evidence="1">Uncharacterized protein</fullName>
    </submittedName>
</protein>
<dbReference type="RefSeq" id="WP_130138585.1">
    <property type="nucleotide sequence ID" value="NZ_SGFE01000024.1"/>
</dbReference>
<evidence type="ECO:0000313" key="2">
    <source>
        <dbReference type="Proteomes" id="UP000293369"/>
    </source>
</evidence>
<comment type="caution">
    <text evidence="1">The sequence shown here is derived from an EMBL/GenBank/DDBJ whole genome shotgun (WGS) entry which is preliminary data.</text>
</comment>
<organism evidence="1 2">
    <name type="scientific">Pseudomonas orientalis</name>
    <dbReference type="NCBI Taxonomy" id="76758"/>
    <lineage>
        <taxon>Bacteria</taxon>
        <taxon>Pseudomonadati</taxon>
        <taxon>Pseudomonadota</taxon>
        <taxon>Gammaproteobacteria</taxon>
        <taxon>Pseudomonadales</taxon>
        <taxon>Pseudomonadaceae</taxon>
        <taxon>Pseudomonas</taxon>
    </lineage>
</organism>
<proteinExistence type="predicted"/>
<dbReference type="Proteomes" id="UP000293369">
    <property type="component" value="Unassembled WGS sequence"/>
</dbReference>